<protein>
    <submittedName>
        <fullName evidence="7">MFS transporter</fullName>
    </submittedName>
</protein>
<keyword evidence="8" id="KW-1185">Reference proteome</keyword>
<evidence type="ECO:0000313" key="8">
    <source>
        <dbReference type="Proteomes" id="UP001500503"/>
    </source>
</evidence>
<organism evidence="7 8">
    <name type="scientific">Actinoallomurus oryzae</name>
    <dbReference type="NCBI Taxonomy" id="502180"/>
    <lineage>
        <taxon>Bacteria</taxon>
        <taxon>Bacillati</taxon>
        <taxon>Actinomycetota</taxon>
        <taxon>Actinomycetes</taxon>
        <taxon>Streptosporangiales</taxon>
        <taxon>Thermomonosporaceae</taxon>
        <taxon>Actinoallomurus</taxon>
    </lineage>
</organism>
<feature type="domain" description="Major facilitator superfamily (MFS) profile" evidence="6">
    <location>
        <begin position="19"/>
        <end position="410"/>
    </location>
</feature>
<comment type="subcellular location">
    <subcellularLocation>
        <location evidence="1">Cell membrane</location>
        <topology evidence="1">Multi-pass membrane protein</topology>
    </subcellularLocation>
</comment>
<feature type="transmembrane region" description="Helical" evidence="5">
    <location>
        <begin position="88"/>
        <end position="110"/>
    </location>
</feature>
<keyword evidence="2 5" id="KW-0812">Transmembrane</keyword>
<dbReference type="InterPro" id="IPR011701">
    <property type="entry name" value="MFS"/>
</dbReference>
<dbReference type="InterPro" id="IPR005829">
    <property type="entry name" value="Sugar_transporter_CS"/>
</dbReference>
<keyword evidence="3 5" id="KW-1133">Transmembrane helix</keyword>
<name>A0ABP8Q2J6_9ACTN</name>
<dbReference type="PANTHER" id="PTHR23508:SF10">
    <property type="entry name" value="CARBOXYLIC ACID TRANSPORTER PROTEIN HOMOLOG"/>
    <property type="match status" value="1"/>
</dbReference>
<comment type="caution">
    <text evidence="7">The sequence shown here is derived from an EMBL/GenBank/DDBJ whole genome shotgun (WGS) entry which is preliminary data.</text>
</comment>
<feature type="transmembrane region" description="Helical" evidence="5">
    <location>
        <begin position="58"/>
        <end position="76"/>
    </location>
</feature>
<accession>A0ABP8Q2J6</accession>
<feature type="transmembrane region" description="Helical" evidence="5">
    <location>
        <begin position="326"/>
        <end position="345"/>
    </location>
</feature>
<dbReference type="EMBL" id="BAABHF010000022">
    <property type="protein sequence ID" value="GAA4496576.1"/>
    <property type="molecule type" value="Genomic_DNA"/>
</dbReference>
<dbReference type="PANTHER" id="PTHR23508">
    <property type="entry name" value="CARBOXYLIC ACID TRANSPORTER PROTEIN HOMOLOG"/>
    <property type="match status" value="1"/>
</dbReference>
<proteinExistence type="predicted"/>
<dbReference type="SUPFAM" id="SSF103473">
    <property type="entry name" value="MFS general substrate transporter"/>
    <property type="match status" value="1"/>
</dbReference>
<dbReference type="PROSITE" id="PS50850">
    <property type="entry name" value="MFS"/>
    <property type="match status" value="1"/>
</dbReference>
<sequence>MLTDTPPATSTLTSLHRRIFAMSWAGFFFDAYTNTVLSFISVAVIADLHLAESTYSRLVGLQLAATAAGGILFGWLGDAVGRKKSLQYSILLFAFGSLLTGVTHGTWMLFVARIIAGIGVGGEWGVGQTLVGETFPAVLRGRFAALLQAASPLSIMLSSVVGSLLAPAVGWRWAMVLSAAPAVLVLIVRIWMPESPVWEAKASGGRKTERIPLREMRAMLWRPPYRKTLIVVFALTTFDMFAFWIPYTWLPNYLAKERHINVVHSLGWFMVLQTGSLLGYLTFGWVADRWGRRLTLTAYSVVLALGIFSITLLWNRLDTQTGLLQVAMFVTGVGTGTFSGIGPLVVENFPTEVRSTVAGFVWNVARALTFFGPVMVTGLAPLAGLSGGISIAGLFALCVAGSAWLLPETAGRTLAA</sequence>
<feature type="transmembrane region" description="Helical" evidence="5">
    <location>
        <begin position="20"/>
        <end position="46"/>
    </location>
</feature>
<evidence type="ECO:0000256" key="1">
    <source>
        <dbReference type="ARBA" id="ARBA00004651"/>
    </source>
</evidence>
<dbReference type="InterPro" id="IPR020846">
    <property type="entry name" value="MFS_dom"/>
</dbReference>
<feature type="transmembrane region" description="Helical" evidence="5">
    <location>
        <begin position="294"/>
        <end position="314"/>
    </location>
</feature>
<feature type="transmembrane region" description="Helical" evidence="5">
    <location>
        <begin position="229"/>
        <end position="247"/>
    </location>
</feature>
<reference evidence="8" key="1">
    <citation type="journal article" date="2019" name="Int. J. Syst. Evol. Microbiol.">
        <title>The Global Catalogue of Microorganisms (GCM) 10K type strain sequencing project: providing services to taxonomists for standard genome sequencing and annotation.</title>
        <authorList>
            <consortium name="The Broad Institute Genomics Platform"/>
            <consortium name="The Broad Institute Genome Sequencing Center for Infectious Disease"/>
            <person name="Wu L."/>
            <person name="Ma J."/>
        </authorList>
    </citation>
    <scope>NUCLEOTIDE SEQUENCE [LARGE SCALE GENOMIC DNA]</scope>
    <source>
        <strain evidence="8">JCM 17933</strain>
    </source>
</reference>
<evidence type="ECO:0000313" key="7">
    <source>
        <dbReference type="EMBL" id="GAA4496576.1"/>
    </source>
</evidence>
<dbReference type="RefSeq" id="WP_345465520.1">
    <property type="nucleotide sequence ID" value="NZ_BAABHF010000022.1"/>
</dbReference>
<gene>
    <name evidence="7" type="ORF">GCM10023191_038790</name>
</gene>
<keyword evidence="4 5" id="KW-0472">Membrane</keyword>
<feature type="transmembrane region" description="Helical" evidence="5">
    <location>
        <begin position="357"/>
        <end position="376"/>
    </location>
</feature>
<dbReference type="Proteomes" id="UP001500503">
    <property type="component" value="Unassembled WGS sequence"/>
</dbReference>
<evidence type="ECO:0000256" key="2">
    <source>
        <dbReference type="ARBA" id="ARBA00022692"/>
    </source>
</evidence>
<dbReference type="Gene3D" id="1.20.1250.20">
    <property type="entry name" value="MFS general substrate transporter like domains"/>
    <property type="match status" value="1"/>
</dbReference>
<evidence type="ECO:0000256" key="5">
    <source>
        <dbReference type="SAM" id="Phobius"/>
    </source>
</evidence>
<dbReference type="Pfam" id="PF07690">
    <property type="entry name" value="MFS_1"/>
    <property type="match status" value="1"/>
</dbReference>
<dbReference type="InterPro" id="IPR036259">
    <property type="entry name" value="MFS_trans_sf"/>
</dbReference>
<feature type="transmembrane region" description="Helical" evidence="5">
    <location>
        <begin position="171"/>
        <end position="192"/>
    </location>
</feature>
<dbReference type="PROSITE" id="PS00217">
    <property type="entry name" value="SUGAR_TRANSPORT_2"/>
    <property type="match status" value="1"/>
</dbReference>
<feature type="transmembrane region" description="Helical" evidence="5">
    <location>
        <begin position="382"/>
        <end position="406"/>
    </location>
</feature>
<evidence type="ECO:0000259" key="6">
    <source>
        <dbReference type="PROSITE" id="PS50850"/>
    </source>
</evidence>
<evidence type="ECO:0000256" key="3">
    <source>
        <dbReference type="ARBA" id="ARBA00022989"/>
    </source>
</evidence>
<evidence type="ECO:0000256" key="4">
    <source>
        <dbReference type="ARBA" id="ARBA00023136"/>
    </source>
</evidence>
<feature type="transmembrane region" description="Helical" evidence="5">
    <location>
        <begin position="267"/>
        <end position="287"/>
    </location>
</feature>